<protein>
    <submittedName>
        <fullName evidence="5">AraC family transcriptional regulator</fullName>
    </submittedName>
</protein>
<dbReference type="PRINTS" id="PR00032">
    <property type="entry name" value="HTHARAC"/>
</dbReference>
<evidence type="ECO:0000256" key="1">
    <source>
        <dbReference type="ARBA" id="ARBA00023015"/>
    </source>
</evidence>
<accession>A0ABS5J3C2</accession>
<evidence type="ECO:0000256" key="2">
    <source>
        <dbReference type="ARBA" id="ARBA00023125"/>
    </source>
</evidence>
<name>A0ABS5J3C2_9BACT</name>
<evidence type="ECO:0000256" key="3">
    <source>
        <dbReference type="ARBA" id="ARBA00023163"/>
    </source>
</evidence>
<dbReference type="PROSITE" id="PS01124">
    <property type="entry name" value="HTH_ARAC_FAMILY_2"/>
    <property type="match status" value="1"/>
</dbReference>
<keyword evidence="6" id="KW-1185">Reference proteome</keyword>
<dbReference type="SMART" id="SM00342">
    <property type="entry name" value="HTH_ARAC"/>
    <property type="match status" value="1"/>
</dbReference>
<dbReference type="SUPFAM" id="SSF51215">
    <property type="entry name" value="Regulatory protein AraC"/>
    <property type="match status" value="1"/>
</dbReference>
<sequence length="293" mass="34162">MIRKKEGFQGQRMIVIPRDVLTRNCEKEPVLTPLYITDIGYYPKALFHHRKRAQGADQHILIYCLEGKGSVTLKKETLLIQAGDCFLLPRKWAHEYSADENDPWTIYWAHFLGSSADAIVDVAIKEWNGHKTFLPHSLERLQQFEQIYQQLQRGYRQENLVYSNMNFWSFLSSCMYPGITHPGKASQQHDAVDVAIDYMNSHLDTMLTLRQMAKAANLSQSHFSFLFKTNTGFSPIEYFNHLKVQKACQYLLFTPLRIKEVAAQLGMEDPYYFSRMFTRVMGISPNQYREKKV</sequence>
<keyword evidence="3" id="KW-0804">Transcription</keyword>
<dbReference type="Pfam" id="PF02311">
    <property type="entry name" value="AraC_binding"/>
    <property type="match status" value="1"/>
</dbReference>
<dbReference type="CDD" id="cd06986">
    <property type="entry name" value="cupin_MmsR-like_N"/>
    <property type="match status" value="1"/>
</dbReference>
<dbReference type="PROSITE" id="PS00041">
    <property type="entry name" value="HTH_ARAC_FAMILY_1"/>
    <property type="match status" value="1"/>
</dbReference>
<gene>
    <name evidence="5" type="ORF">KE626_16470</name>
</gene>
<dbReference type="Gene3D" id="1.10.10.60">
    <property type="entry name" value="Homeodomain-like"/>
    <property type="match status" value="2"/>
</dbReference>
<organism evidence="5 6">
    <name type="scientific">Chitinophaga hostae</name>
    <dbReference type="NCBI Taxonomy" id="2831022"/>
    <lineage>
        <taxon>Bacteria</taxon>
        <taxon>Pseudomonadati</taxon>
        <taxon>Bacteroidota</taxon>
        <taxon>Chitinophagia</taxon>
        <taxon>Chitinophagales</taxon>
        <taxon>Chitinophagaceae</taxon>
        <taxon>Chitinophaga</taxon>
    </lineage>
</organism>
<dbReference type="Gene3D" id="2.60.120.280">
    <property type="entry name" value="Regulatory protein AraC"/>
    <property type="match status" value="1"/>
</dbReference>
<dbReference type="Proteomes" id="UP000676386">
    <property type="component" value="Unassembled WGS sequence"/>
</dbReference>
<dbReference type="PANTHER" id="PTHR43280:SF30">
    <property type="entry name" value="MMSAB OPERON REGULATORY PROTEIN"/>
    <property type="match status" value="1"/>
</dbReference>
<dbReference type="InterPro" id="IPR037923">
    <property type="entry name" value="HTH-like"/>
</dbReference>
<dbReference type="SUPFAM" id="SSF46689">
    <property type="entry name" value="Homeodomain-like"/>
    <property type="match status" value="2"/>
</dbReference>
<evidence type="ECO:0000313" key="6">
    <source>
        <dbReference type="Proteomes" id="UP000676386"/>
    </source>
</evidence>
<evidence type="ECO:0000259" key="4">
    <source>
        <dbReference type="PROSITE" id="PS01124"/>
    </source>
</evidence>
<dbReference type="InterPro" id="IPR020449">
    <property type="entry name" value="Tscrpt_reg_AraC-type_HTH"/>
</dbReference>
<evidence type="ECO:0000313" key="5">
    <source>
        <dbReference type="EMBL" id="MBS0028917.1"/>
    </source>
</evidence>
<dbReference type="InterPro" id="IPR018062">
    <property type="entry name" value="HTH_AraC-typ_CS"/>
</dbReference>
<dbReference type="PANTHER" id="PTHR43280">
    <property type="entry name" value="ARAC-FAMILY TRANSCRIPTIONAL REGULATOR"/>
    <property type="match status" value="1"/>
</dbReference>
<dbReference type="InterPro" id="IPR018060">
    <property type="entry name" value="HTH_AraC"/>
</dbReference>
<dbReference type="EMBL" id="JAGTXB010000007">
    <property type="protein sequence ID" value="MBS0028917.1"/>
    <property type="molecule type" value="Genomic_DNA"/>
</dbReference>
<proteinExistence type="predicted"/>
<keyword evidence="2" id="KW-0238">DNA-binding</keyword>
<dbReference type="InterPro" id="IPR009057">
    <property type="entry name" value="Homeodomain-like_sf"/>
</dbReference>
<dbReference type="InterPro" id="IPR003313">
    <property type="entry name" value="AraC-bd"/>
</dbReference>
<keyword evidence="1" id="KW-0805">Transcription regulation</keyword>
<dbReference type="Pfam" id="PF12833">
    <property type="entry name" value="HTH_18"/>
    <property type="match status" value="1"/>
</dbReference>
<reference evidence="5 6" key="1">
    <citation type="submission" date="2021-04" db="EMBL/GenBank/DDBJ databases">
        <title>Chitinophaga sp. nov., isolated from the rhizosphere soil.</title>
        <authorList>
            <person name="He S."/>
        </authorList>
    </citation>
    <scope>NUCLEOTIDE SEQUENCE [LARGE SCALE GENOMIC DNA]</scope>
    <source>
        <strain evidence="5 6">2R12</strain>
    </source>
</reference>
<feature type="domain" description="HTH araC/xylS-type" evidence="4">
    <location>
        <begin position="193"/>
        <end position="291"/>
    </location>
</feature>
<comment type="caution">
    <text evidence="5">The sequence shown here is derived from an EMBL/GenBank/DDBJ whole genome shotgun (WGS) entry which is preliminary data.</text>
</comment>
<dbReference type="RefSeq" id="WP_211974018.1">
    <property type="nucleotide sequence ID" value="NZ_CBFHAM010000042.1"/>
</dbReference>